<accession>A0A4U5MFE7</accession>
<gene>
    <name evidence="6" type="ORF">L596_023996</name>
</gene>
<dbReference type="SMART" id="SM00184">
    <property type="entry name" value="RING"/>
    <property type="match status" value="1"/>
</dbReference>
<dbReference type="SUPFAM" id="SSF57850">
    <property type="entry name" value="RING/U-box"/>
    <property type="match status" value="1"/>
</dbReference>
<dbReference type="Proteomes" id="UP000298663">
    <property type="component" value="Unassembled WGS sequence"/>
</dbReference>
<evidence type="ECO:0000259" key="5">
    <source>
        <dbReference type="PROSITE" id="PS50089"/>
    </source>
</evidence>
<dbReference type="OrthoDB" id="5792560at2759"/>
<dbReference type="GO" id="GO:0008270">
    <property type="term" value="F:zinc ion binding"/>
    <property type="evidence" value="ECO:0007669"/>
    <property type="project" value="UniProtKB-KW"/>
</dbReference>
<protein>
    <recommendedName>
        <fullName evidence="5">RING-type domain-containing protein</fullName>
    </recommendedName>
</protein>
<evidence type="ECO:0000313" key="6">
    <source>
        <dbReference type="EMBL" id="TKR67924.1"/>
    </source>
</evidence>
<reference evidence="6 7" key="2">
    <citation type="journal article" date="2019" name="G3 (Bethesda)">
        <title>Hybrid Assembly of the Genome of the Entomopathogenic Nematode Steinernema carpocapsae Identifies the X-Chromosome.</title>
        <authorList>
            <person name="Serra L."/>
            <person name="Macchietto M."/>
            <person name="Macias-Munoz A."/>
            <person name="McGill C.J."/>
            <person name="Rodriguez I.M."/>
            <person name="Rodriguez B."/>
            <person name="Murad R."/>
            <person name="Mortazavi A."/>
        </authorList>
    </citation>
    <scope>NUCLEOTIDE SEQUENCE [LARGE SCALE GENOMIC DNA]</scope>
    <source>
        <strain evidence="6 7">ALL</strain>
    </source>
</reference>
<sequence>MELATCPVCIDLMAKPCVLGCGHSFCELCAHEIVNLNDKCSVCRRNARGVCAPNLELEKLIEALILPLMDEERREKYERRCDEQKRKILRKNKLRCVIWSEVERRLPRNPLLLDVINRCKEVCGNSEDVIQEIREIFAREIFDNDLSVFSVSGDEQDDGPTLAFKEAFAGL</sequence>
<keyword evidence="7" id="KW-1185">Reference proteome</keyword>
<keyword evidence="2 4" id="KW-0863">Zinc-finger</keyword>
<dbReference type="STRING" id="34508.A0A4U5MFE7"/>
<reference evidence="6 7" key="1">
    <citation type="journal article" date="2015" name="Genome Biol.">
        <title>Comparative genomics of Steinernema reveals deeply conserved gene regulatory networks.</title>
        <authorList>
            <person name="Dillman A.R."/>
            <person name="Macchietto M."/>
            <person name="Porter C.F."/>
            <person name="Rogers A."/>
            <person name="Williams B."/>
            <person name="Antoshechkin I."/>
            <person name="Lee M.M."/>
            <person name="Goodwin Z."/>
            <person name="Lu X."/>
            <person name="Lewis E.E."/>
            <person name="Goodrich-Blair H."/>
            <person name="Stock S.P."/>
            <person name="Adams B.J."/>
            <person name="Sternberg P.W."/>
            <person name="Mortazavi A."/>
        </authorList>
    </citation>
    <scope>NUCLEOTIDE SEQUENCE [LARGE SCALE GENOMIC DNA]</scope>
    <source>
        <strain evidence="6 7">ALL</strain>
    </source>
</reference>
<dbReference type="PROSITE" id="PS50089">
    <property type="entry name" value="ZF_RING_2"/>
    <property type="match status" value="1"/>
</dbReference>
<dbReference type="InterPro" id="IPR001841">
    <property type="entry name" value="Znf_RING"/>
</dbReference>
<evidence type="ECO:0000256" key="3">
    <source>
        <dbReference type="ARBA" id="ARBA00022833"/>
    </source>
</evidence>
<evidence type="ECO:0000256" key="4">
    <source>
        <dbReference type="PROSITE-ProRule" id="PRU00175"/>
    </source>
</evidence>
<keyword evidence="3" id="KW-0862">Zinc</keyword>
<dbReference type="InterPro" id="IPR013083">
    <property type="entry name" value="Znf_RING/FYVE/PHD"/>
</dbReference>
<dbReference type="EMBL" id="AZBU02000008">
    <property type="protein sequence ID" value="TKR67924.1"/>
    <property type="molecule type" value="Genomic_DNA"/>
</dbReference>
<proteinExistence type="predicted"/>
<dbReference type="PROSITE" id="PS00518">
    <property type="entry name" value="ZF_RING_1"/>
    <property type="match status" value="1"/>
</dbReference>
<keyword evidence="1" id="KW-0479">Metal-binding</keyword>
<comment type="caution">
    <text evidence="6">The sequence shown here is derived from an EMBL/GenBank/DDBJ whole genome shotgun (WGS) entry which is preliminary data.</text>
</comment>
<dbReference type="AlphaFoldDB" id="A0A4U5MFE7"/>
<feature type="domain" description="RING-type" evidence="5">
    <location>
        <begin position="6"/>
        <end position="44"/>
    </location>
</feature>
<dbReference type="InterPro" id="IPR017907">
    <property type="entry name" value="Znf_RING_CS"/>
</dbReference>
<evidence type="ECO:0000256" key="1">
    <source>
        <dbReference type="ARBA" id="ARBA00022723"/>
    </source>
</evidence>
<evidence type="ECO:0000256" key="2">
    <source>
        <dbReference type="ARBA" id="ARBA00022771"/>
    </source>
</evidence>
<dbReference type="Pfam" id="PF13920">
    <property type="entry name" value="zf-C3HC4_3"/>
    <property type="match status" value="1"/>
</dbReference>
<evidence type="ECO:0000313" key="7">
    <source>
        <dbReference type="Proteomes" id="UP000298663"/>
    </source>
</evidence>
<name>A0A4U5MFE7_STECR</name>
<organism evidence="6 7">
    <name type="scientific">Steinernema carpocapsae</name>
    <name type="common">Entomopathogenic nematode</name>
    <dbReference type="NCBI Taxonomy" id="34508"/>
    <lineage>
        <taxon>Eukaryota</taxon>
        <taxon>Metazoa</taxon>
        <taxon>Ecdysozoa</taxon>
        <taxon>Nematoda</taxon>
        <taxon>Chromadorea</taxon>
        <taxon>Rhabditida</taxon>
        <taxon>Tylenchina</taxon>
        <taxon>Panagrolaimomorpha</taxon>
        <taxon>Strongyloidoidea</taxon>
        <taxon>Steinernematidae</taxon>
        <taxon>Steinernema</taxon>
    </lineage>
</organism>
<dbReference type="Gene3D" id="3.30.40.10">
    <property type="entry name" value="Zinc/RING finger domain, C3HC4 (zinc finger)"/>
    <property type="match status" value="1"/>
</dbReference>